<proteinExistence type="predicted"/>
<reference evidence="2" key="2">
    <citation type="journal article" date="2024" name="Plant">
        <title>Genomic evolution and insights into agronomic trait innovations of Sesamum species.</title>
        <authorList>
            <person name="Miao H."/>
            <person name="Wang L."/>
            <person name="Qu L."/>
            <person name="Liu H."/>
            <person name="Sun Y."/>
            <person name="Le M."/>
            <person name="Wang Q."/>
            <person name="Wei S."/>
            <person name="Zheng Y."/>
            <person name="Lin W."/>
            <person name="Duan Y."/>
            <person name="Cao H."/>
            <person name="Xiong S."/>
            <person name="Wang X."/>
            <person name="Wei L."/>
            <person name="Li C."/>
            <person name="Ma Q."/>
            <person name="Ju M."/>
            <person name="Zhao R."/>
            <person name="Li G."/>
            <person name="Mu C."/>
            <person name="Tian Q."/>
            <person name="Mei H."/>
            <person name="Zhang T."/>
            <person name="Gao T."/>
            <person name="Zhang H."/>
        </authorList>
    </citation>
    <scope>NUCLEOTIDE SEQUENCE</scope>
    <source>
        <strain evidence="2">G02</strain>
    </source>
</reference>
<reference evidence="2" key="1">
    <citation type="submission" date="2020-06" db="EMBL/GenBank/DDBJ databases">
        <authorList>
            <person name="Li T."/>
            <person name="Hu X."/>
            <person name="Zhang T."/>
            <person name="Song X."/>
            <person name="Zhang H."/>
            <person name="Dai N."/>
            <person name="Sheng W."/>
            <person name="Hou X."/>
            <person name="Wei L."/>
        </authorList>
    </citation>
    <scope>NUCLEOTIDE SEQUENCE</scope>
    <source>
        <strain evidence="2">G02</strain>
        <tissue evidence="2">Leaf</tissue>
    </source>
</reference>
<feature type="region of interest" description="Disordered" evidence="1">
    <location>
        <begin position="20"/>
        <end position="84"/>
    </location>
</feature>
<organism evidence="2">
    <name type="scientific">Sesamum radiatum</name>
    <name type="common">Black benniseed</name>
    <dbReference type="NCBI Taxonomy" id="300843"/>
    <lineage>
        <taxon>Eukaryota</taxon>
        <taxon>Viridiplantae</taxon>
        <taxon>Streptophyta</taxon>
        <taxon>Embryophyta</taxon>
        <taxon>Tracheophyta</taxon>
        <taxon>Spermatophyta</taxon>
        <taxon>Magnoliopsida</taxon>
        <taxon>eudicotyledons</taxon>
        <taxon>Gunneridae</taxon>
        <taxon>Pentapetalae</taxon>
        <taxon>asterids</taxon>
        <taxon>lamiids</taxon>
        <taxon>Lamiales</taxon>
        <taxon>Pedaliaceae</taxon>
        <taxon>Sesamum</taxon>
    </lineage>
</organism>
<gene>
    <name evidence="2" type="ORF">Sradi_3636200</name>
</gene>
<feature type="compositionally biased region" description="Pro residues" evidence="1">
    <location>
        <begin position="71"/>
        <end position="84"/>
    </location>
</feature>
<name>A0AAW2QHT8_SESRA</name>
<sequence length="84" mass="9202">MIEDASAQAVSRAIAQYIAEHAVPPRPPRHPRRGHRVDLAPGNDEQGPVDQQSVDQLEEEVESRPSLPEVELPPPPPPPRKAPP</sequence>
<comment type="caution">
    <text evidence="2">The sequence shown here is derived from an EMBL/GenBank/DDBJ whole genome shotgun (WGS) entry which is preliminary data.</text>
</comment>
<evidence type="ECO:0000256" key="1">
    <source>
        <dbReference type="SAM" id="MobiDB-lite"/>
    </source>
</evidence>
<evidence type="ECO:0000313" key="2">
    <source>
        <dbReference type="EMBL" id="KAL0367461.1"/>
    </source>
</evidence>
<protein>
    <submittedName>
        <fullName evidence="2">Uncharacterized protein</fullName>
    </submittedName>
</protein>
<dbReference type="AlphaFoldDB" id="A0AAW2QHT8"/>
<dbReference type="EMBL" id="JACGWJ010000015">
    <property type="protein sequence ID" value="KAL0367461.1"/>
    <property type="molecule type" value="Genomic_DNA"/>
</dbReference>
<accession>A0AAW2QHT8</accession>